<evidence type="ECO:0000313" key="1">
    <source>
        <dbReference type="EMBL" id="AZA13059.1"/>
    </source>
</evidence>
<reference evidence="1 2" key="1">
    <citation type="submission" date="2018-11" db="EMBL/GenBank/DDBJ databases">
        <authorList>
            <person name="Kleinhagauer T."/>
            <person name="Glaeser S.P."/>
            <person name="Spergser J."/>
            <person name="Ruckert C."/>
            <person name="Kaempfer P."/>
            <person name="Busse H.-J."/>
        </authorList>
    </citation>
    <scope>NUCLEOTIDE SEQUENCE [LARGE SCALE GENOMIC DNA]</scope>
    <source>
        <strain evidence="1 2">200CH</strain>
    </source>
</reference>
<keyword evidence="2" id="KW-1185">Reference proteome</keyword>
<dbReference type="KEGG" id="ccho:CCHOA_03235"/>
<dbReference type="Proteomes" id="UP000269019">
    <property type="component" value="Chromosome"/>
</dbReference>
<sequence length="55" mass="5696">MGTICSLREEDARPAGVVGVVGDNAGGRGRCGNNLVGQENVILPTNTGWVSVRWG</sequence>
<dbReference type="EMBL" id="CP033896">
    <property type="protein sequence ID" value="AZA13059.1"/>
    <property type="molecule type" value="Genomic_DNA"/>
</dbReference>
<name>A0A3G6J545_9CORY</name>
<proteinExistence type="predicted"/>
<gene>
    <name evidence="1" type="ORF">CCHOA_03235</name>
</gene>
<accession>A0A3G6J545</accession>
<protein>
    <submittedName>
        <fullName evidence="1">Uncharacterized protein</fullName>
    </submittedName>
</protein>
<organism evidence="1 2">
    <name type="scientific">Corynebacterium choanae</name>
    <dbReference type="NCBI Taxonomy" id="1862358"/>
    <lineage>
        <taxon>Bacteria</taxon>
        <taxon>Bacillati</taxon>
        <taxon>Actinomycetota</taxon>
        <taxon>Actinomycetes</taxon>
        <taxon>Mycobacteriales</taxon>
        <taxon>Corynebacteriaceae</taxon>
        <taxon>Corynebacterium</taxon>
    </lineage>
</organism>
<evidence type="ECO:0000313" key="2">
    <source>
        <dbReference type="Proteomes" id="UP000269019"/>
    </source>
</evidence>
<dbReference type="AlphaFoldDB" id="A0A3G6J545"/>